<dbReference type="Proteomes" id="UP001286313">
    <property type="component" value="Unassembled WGS sequence"/>
</dbReference>
<dbReference type="InterPro" id="IPR043502">
    <property type="entry name" value="DNA/RNA_pol_sf"/>
</dbReference>
<keyword evidence="1" id="KW-0862">Zinc</keyword>
<dbReference type="GO" id="GO:0003676">
    <property type="term" value="F:nucleic acid binding"/>
    <property type="evidence" value="ECO:0007669"/>
    <property type="project" value="InterPro"/>
</dbReference>
<evidence type="ECO:0000256" key="1">
    <source>
        <dbReference type="PROSITE-ProRule" id="PRU00047"/>
    </source>
</evidence>
<dbReference type="Gene3D" id="1.10.340.70">
    <property type="match status" value="1"/>
</dbReference>
<reference evidence="4" key="1">
    <citation type="submission" date="2023-10" db="EMBL/GenBank/DDBJ databases">
        <title>Genome assemblies of two species of porcelain crab, Petrolisthes cinctipes and Petrolisthes manimaculis (Anomura: Porcellanidae).</title>
        <authorList>
            <person name="Angst P."/>
        </authorList>
    </citation>
    <scope>NUCLEOTIDE SEQUENCE</scope>
    <source>
        <strain evidence="4">PB745_01</strain>
        <tissue evidence="4">Gill</tissue>
    </source>
</reference>
<proteinExistence type="predicted"/>
<organism evidence="4 5">
    <name type="scientific">Petrolisthes cinctipes</name>
    <name type="common">Flat porcelain crab</name>
    <dbReference type="NCBI Taxonomy" id="88211"/>
    <lineage>
        <taxon>Eukaryota</taxon>
        <taxon>Metazoa</taxon>
        <taxon>Ecdysozoa</taxon>
        <taxon>Arthropoda</taxon>
        <taxon>Crustacea</taxon>
        <taxon>Multicrustacea</taxon>
        <taxon>Malacostraca</taxon>
        <taxon>Eumalacostraca</taxon>
        <taxon>Eucarida</taxon>
        <taxon>Decapoda</taxon>
        <taxon>Pleocyemata</taxon>
        <taxon>Anomura</taxon>
        <taxon>Galatheoidea</taxon>
        <taxon>Porcellanidae</taxon>
        <taxon>Petrolisthes</taxon>
    </lineage>
</organism>
<feature type="region of interest" description="Disordered" evidence="2">
    <location>
        <begin position="36"/>
        <end position="62"/>
    </location>
</feature>
<dbReference type="Gene3D" id="3.60.10.10">
    <property type="entry name" value="Endonuclease/exonuclease/phosphatase"/>
    <property type="match status" value="1"/>
</dbReference>
<dbReference type="InterPro" id="IPR041577">
    <property type="entry name" value="RT_RNaseH_2"/>
</dbReference>
<name>A0AAE1KTG9_PETCI</name>
<dbReference type="Pfam" id="PF17921">
    <property type="entry name" value="Integrase_H2C2"/>
    <property type="match status" value="1"/>
</dbReference>
<dbReference type="InterPro" id="IPR005135">
    <property type="entry name" value="Endo/exonuclease/phosphatase"/>
</dbReference>
<feature type="compositionally biased region" description="Low complexity" evidence="2">
    <location>
        <begin position="987"/>
        <end position="1000"/>
    </location>
</feature>
<dbReference type="FunFam" id="1.10.340.70:FF:000001">
    <property type="entry name" value="Retrovirus-related Pol polyprotein from transposon gypsy-like Protein"/>
    <property type="match status" value="1"/>
</dbReference>
<dbReference type="Gene3D" id="1.10.4020.10">
    <property type="entry name" value="DNA breaking-rejoining enzymes"/>
    <property type="match status" value="1"/>
</dbReference>
<feature type="region of interest" description="Disordered" evidence="2">
    <location>
        <begin position="898"/>
        <end position="930"/>
    </location>
</feature>
<evidence type="ECO:0000256" key="2">
    <source>
        <dbReference type="SAM" id="MobiDB-lite"/>
    </source>
</evidence>
<dbReference type="PANTHER" id="PTHR46888:SF1">
    <property type="entry name" value="RIBONUCLEASE H"/>
    <property type="match status" value="1"/>
</dbReference>
<dbReference type="InterPro" id="IPR038269">
    <property type="entry name" value="SCAN_sf"/>
</dbReference>
<feature type="compositionally biased region" description="Low complexity" evidence="2">
    <location>
        <begin position="1012"/>
        <end position="1025"/>
    </location>
</feature>
<dbReference type="InterPro" id="IPR001878">
    <property type="entry name" value="Znf_CCHC"/>
</dbReference>
<dbReference type="GO" id="GO:0003824">
    <property type="term" value="F:catalytic activity"/>
    <property type="evidence" value="ECO:0007669"/>
    <property type="project" value="InterPro"/>
</dbReference>
<dbReference type="InterPro" id="IPR041588">
    <property type="entry name" value="Integrase_H2C2"/>
</dbReference>
<feature type="domain" description="CCHC-type" evidence="3">
    <location>
        <begin position="316"/>
        <end position="332"/>
    </location>
</feature>
<dbReference type="PROSITE" id="PS50158">
    <property type="entry name" value="ZF_CCHC"/>
    <property type="match status" value="1"/>
</dbReference>
<dbReference type="GO" id="GO:0071897">
    <property type="term" value="P:DNA biosynthetic process"/>
    <property type="evidence" value="ECO:0007669"/>
    <property type="project" value="UniProtKB-ARBA"/>
</dbReference>
<dbReference type="Pfam" id="PF17919">
    <property type="entry name" value="RT_RNaseH_2"/>
    <property type="match status" value="1"/>
</dbReference>
<dbReference type="InterPro" id="IPR036691">
    <property type="entry name" value="Endo/exonu/phosph_ase_sf"/>
</dbReference>
<evidence type="ECO:0000313" key="5">
    <source>
        <dbReference type="Proteomes" id="UP001286313"/>
    </source>
</evidence>
<keyword evidence="1" id="KW-0863">Zinc-finger</keyword>
<comment type="caution">
    <text evidence="4">The sequence shown here is derived from an EMBL/GenBank/DDBJ whole genome shotgun (WGS) entry which is preliminary data.</text>
</comment>
<evidence type="ECO:0000259" key="3">
    <source>
        <dbReference type="PROSITE" id="PS50158"/>
    </source>
</evidence>
<accession>A0AAE1KTG9</accession>
<dbReference type="Pfam" id="PF14529">
    <property type="entry name" value="Exo_endo_phos_2"/>
    <property type="match status" value="1"/>
</dbReference>
<dbReference type="EMBL" id="JAWQEG010000821">
    <property type="protein sequence ID" value="KAK3885201.1"/>
    <property type="molecule type" value="Genomic_DNA"/>
</dbReference>
<dbReference type="PANTHER" id="PTHR46888">
    <property type="entry name" value="ZINC KNUCKLE DOMAINCONTAINING PROTEIN-RELATED"/>
    <property type="match status" value="1"/>
</dbReference>
<dbReference type="SUPFAM" id="SSF56672">
    <property type="entry name" value="DNA/RNA polymerases"/>
    <property type="match status" value="1"/>
</dbReference>
<keyword evidence="5" id="KW-1185">Reference proteome</keyword>
<protein>
    <recommendedName>
        <fullName evidence="3">CCHC-type domain-containing protein</fullName>
    </recommendedName>
</protein>
<feature type="region of interest" description="Disordered" evidence="2">
    <location>
        <begin position="77"/>
        <end position="103"/>
    </location>
</feature>
<dbReference type="SUPFAM" id="SSF56219">
    <property type="entry name" value="DNase I-like"/>
    <property type="match status" value="1"/>
</dbReference>
<evidence type="ECO:0000313" key="4">
    <source>
        <dbReference type="EMBL" id="KAK3885201.1"/>
    </source>
</evidence>
<feature type="region of interest" description="Disordered" evidence="2">
    <location>
        <begin position="987"/>
        <end position="1047"/>
    </location>
</feature>
<gene>
    <name evidence="4" type="ORF">Pcinc_010545</name>
</gene>
<sequence>MSDLHSVLALGRELGYEGSELQNFVDTERAYQEKVEAQVRRDRYEQREHEKEQREYELQRQERESRNLAQQLEILQFHQSQPNRSSEEGEERTDTQPGQRFPEVKVKGLTLPHFDSNKDDLDAYLRRFELFAIAAGWDRQTWAVILSSHLQGVALYVYSRLSQQEAEQYDVVKAALLDRFEYTEEGFRTKFRTSRPQRGERVSQFVTRLRNLLERWIELAGCDDSVQGIKDLFIKEQLMNCCSKILMTYLREKYPLSLEAMIGLAEPYVEAHGGFQVNSSLNKHSGEKQEVSEKFQTQNSDKISENPRVTKPFPLKCHYCGQVGHKFANCKRRRNYEVNACLTGNENKVMKVNGSAEVLDCGHVTDVVSALINMPIDNGLLCGFDVKVLRDTGCSTVIARKSLVPAECFTGQERMVKLANGQLQKYPVAEIEVESPYFNGKTTAVCMPNPSYDLMIGNIPGSTSLCHDKKCNCFQAYAVTTRAGARRTPDQPVKPLRCLDLKRELQVTTGELRREQLCDPSLKKWREYALHGHPVGHTQNCRFQSKRGLLYRMLDCQGERITQLVLPKSVRTAVMKVAHEGLLGGHFGVGKTNNKIKEHFAWPGMHVEIRRFCQSCDRCQRVFPKGKVGKVPLGEWQGPYEVVEKRNRMDYVIDQDGKRRIYHANLLRRYIDRGEDVDQVSIAVVEEDDQDEGLPRVELPNLHQQEGVSDVQVNPALTHDQRVDVQRWNDEHERAFNELKVHIANPPVLLLPNVENSFILRTDDSNTGLGAVLLQEVDGVKRPVAFASPPSQPSQEAAAVSSSESVSKVTLHNSFSVLETLSDTHSGDPSTDDNSQTLAKGVNVVEVHAASRSPKRKLKSPKLPQRCLCGSSEGLDSIHVPPCKATISVDSSIVSSQFHQKRSRGSNESIDSTEVPPRKLPSGSSEGCEVNGDATDVVTSKDSVSLPFEQRSDSTTCIMDVDVSACVSDTTAIQDNTNVIVSKNIPAHIPSSSSNISDASGTRLRVPITAPSTTPRVRSSSSGPGLDKSHRLSKPSGRGGSGKYLRQGHHGGSAILVRRDIPCTSLELDTPLQAVAVKVFMDHPYTVCSLYLPPSVTVERGDLNRLVRDLPSPFILLGDFNGRHPLWGDSSVNPRGVLLASFIEDEGLGVLNMGDLTHFNSPTGTFTAIDISLCSPSVLLDFTWRVLPDLYGSDHFPILLERNRYEPQSRLPRWKLEKADWQFFRELISSVSSVADFGSSDEAVTYFSDMLHSAALNSIPKTSGYLSKRPVPWWSPVCTTAVREKRAAFSRLRRNRGNPTLLEDFRRVRAWARVKRGTTCILEALCVFN</sequence>
<dbReference type="SUPFAM" id="SSF47353">
    <property type="entry name" value="Retrovirus capsid dimerization domain-like"/>
    <property type="match status" value="1"/>
</dbReference>
<keyword evidence="1" id="KW-0479">Metal-binding</keyword>
<dbReference type="GO" id="GO:0008270">
    <property type="term" value="F:zinc ion binding"/>
    <property type="evidence" value="ECO:0007669"/>
    <property type="project" value="UniProtKB-KW"/>
</dbReference>